<gene>
    <name evidence="1" type="ORF">HS961_01585</name>
</gene>
<dbReference type="AlphaFoldDB" id="A0A7G5ECA3"/>
<evidence type="ECO:0000313" key="2">
    <source>
        <dbReference type="Proteomes" id="UP000515240"/>
    </source>
</evidence>
<dbReference type="Proteomes" id="UP000515240">
    <property type="component" value="Chromosome"/>
</dbReference>
<dbReference type="PROSITE" id="PS51257">
    <property type="entry name" value="PROKAR_LIPOPROTEIN"/>
    <property type="match status" value="1"/>
</dbReference>
<proteinExistence type="predicted"/>
<evidence type="ECO:0000313" key="1">
    <source>
        <dbReference type="EMBL" id="QMV71628.1"/>
    </source>
</evidence>
<dbReference type="EMBL" id="CP058554">
    <property type="protein sequence ID" value="QMV71628.1"/>
    <property type="molecule type" value="Genomic_DNA"/>
</dbReference>
<sequence length="123" mass="13682">MKKSKAIYISAIALACVAGLVLGIKNNKELTNKTVQKMTDGFLAIKAGDEIIQSNDIRIAIEKNDDLGCYFEKISESPLRDLNTCLQNPLCVQMFNANHPFNIKNISNAFQKGKFCKNKQADK</sequence>
<accession>A0A7G5ECA3</accession>
<organism evidence="1 2">
    <name type="scientific">Comamonas piscis</name>
    <dbReference type="NCBI Taxonomy" id="1562974"/>
    <lineage>
        <taxon>Bacteria</taxon>
        <taxon>Pseudomonadati</taxon>
        <taxon>Pseudomonadota</taxon>
        <taxon>Betaproteobacteria</taxon>
        <taxon>Burkholderiales</taxon>
        <taxon>Comamonadaceae</taxon>
        <taxon>Comamonas</taxon>
    </lineage>
</organism>
<protein>
    <submittedName>
        <fullName evidence="1">Uncharacterized protein</fullName>
    </submittedName>
</protein>
<keyword evidence="2" id="KW-1185">Reference proteome</keyword>
<dbReference type="KEGG" id="cpis:HS961_01585"/>
<dbReference type="RefSeq" id="WP_182326062.1">
    <property type="nucleotide sequence ID" value="NZ_CP058554.1"/>
</dbReference>
<reference evidence="1 2" key="1">
    <citation type="journal article" date="2020" name="G3 (Bethesda)">
        <title>CeMbio - The Caenorhabditis elegans Microbiome Resource.</title>
        <authorList>
            <person name="Dirksen P."/>
            <person name="Assie A."/>
            <person name="Zimmermann J."/>
            <person name="Zhang F."/>
            <person name="Tietje A.M."/>
            <person name="Marsh S.A."/>
            <person name="Felix M.A."/>
            <person name="Shapira M."/>
            <person name="Kaleta C."/>
            <person name="Schulenburg H."/>
            <person name="Samuel B."/>
        </authorList>
    </citation>
    <scope>NUCLEOTIDE SEQUENCE [LARGE SCALE GENOMIC DNA]</scope>
    <source>
        <strain evidence="1 2">BIGb0172</strain>
    </source>
</reference>
<name>A0A7G5ECA3_9BURK</name>